<proteinExistence type="inferred from homology"/>
<dbReference type="RefSeq" id="WP_353567105.1">
    <property type="nucleotide sequence ID" value="NZ_BAABRI010000011.1"/>
</dbReference>
<dbReference type="Pfam" id="PF03960">
    <property type="entry name" value="ArsC"/>
    <property type="match status" value="1"/>
</dbReference>
<dbReference type="PROSITE" id="PS51353">
    <property type="entry name" value="ARSC"/>
    <property type="match status" value="1"/>
</dbReference>
<evidence type="ECO:0000256" key="1">
    <source>
        <dbReference type="ARBA" id="ARBA00007198"/>
    </source>
</evidence>
<dbReference type="NCBIfam" id="TIGR01617">
    <property type="entry name" value="arsC_related"/>
    <property type="match status" value="1"/>
</dbReference>
<keyword evidence="4" id="KW-1185">Reference proteome</keyword>
<dbReference type="Gene3D" id="3.40.30.10">
    <property type="entry name" value="Glutaredoxin"/>
    <property type="match status" value="1"/>
</dbReference>
<dbReference type="EMBL" id="BAABRI010000011">
    <property type="protein sequence ID" value="GAA5482980.1"/>
    <property type="molecule type" value="Genomic_DNA"/>
</dbReference>
<dbReference type="PANTHER" id="PTHR30041">
    <property type="entry name" value="ARSENATE REDUCTASE"/>
    <property type="match status" value="1"/>
</dbReference>
<comment type="similarity">
    <text evidence="1 2">Belongs to the ArsC family.</text>
</comment>
<evidence type="ECO:0000313" key="4">
    <source>
        <dbReference type="Proteomes" id="UP001476282"/>
    </source>
</evidence>
<dbReference type="PANTHER" id="PTHR30041:SF8">
    <property type="entry name" value="PROTEIN YFFB"/>
    <property type="match status" value="1"/>
</dbReference>
<evidence type="ECO:0000256" key="2">
    <source>
        <dbReference type="PROSITE-ProRule" id="PRU01282"/>
    </source>
</evidence>
<dbReference type="CDD" id="cd03036">
    <property type="entry name" value="ArsC_like"/>
    <property type="match status" value="1"/>
</dbReference>
<evidence type="ECO:0000313" key="3">
    <source>
        <dbReference type="EMBL" id="GAA5482980.1"/>
    </source>
</evidence>
<name>A0ABP9UP06_9BACT</name>
<comment type="caution">
    <text evidence="3">The sequence shown here is derived from an EMBL/GenBank/DDBJ whole genome shotgun (WGS) entry which is preliminary data.</text>
</comment>
<dbReference type="InterPro" id="IPR006660">
    <property type="entry name" value="Arsenate_reductase-like"/>
</dbReference>
<protein>
    <submittedName>
        <fullName evidence="3">Uncharacterized protein HI_0103</fullName>
    </submittedName>
</protein>
<accession>A0ABP9UP06</accession>
<sequence length="118" mass="13562">MKVYAYKNCGTCRKALKWLDERGISYDEIAIREQPPGVAELREMKESLGDLKRLFNTAGGDYRELNMKERLPEMSEEEAFELLSKTGNLVKRPFVIGDGVALTGFKEEEWERFWGGGH</sequence>
<dbReference type="SUPFAM" id="SSF52833">
    <property type="entry name" value="Thioredoxin-like"/>
    <property type="match status" value="1"/>
</dbReference>
<dbReference type="Proteomes" id="UP001476282">
    <property type="component" value="Unassembled WGS sequence"/>
</dbReference>
<dbReference type="InterPro" id="IPR006504">
    <property type="entry name" value="Tscrpt_reg_Spx/MgsR"/>
</dbReference>
<dbReference type="InterPro" id="IPR036249">
    <property type="entry name" value="Thioredoxin-like_sf"/>
</dbReference>
<reference evidence="3 4" key="1">
    <citation type="submission" date="2024-02" db="EMBL/GenBank/DDBJ databases">
        <title>Haloferula sargassicola NBRC 104335.</title>
        <authorList>
            <person name="Ichikawa N."/>
            <person name="Katano-Makiyama Y."/>
            <person name="Hidaka K."/>
        </authorList>
    </citation>
    <scope>NUCLEOTIDE SEQUENCE [LARGE SCALE GENOMIC DNA]</scope>
    <source>
        <strain evidence="3 4">NBRC 104335</strain>
    </source>
</reference>
<gene>
    <name evidence="3" type="ORF">Hsar01_02206</name>
</gene>
<organism evidence="3 4">
    <name type="scientific">Haloferula sargassicola</name>
    <dbReference type="NCBI Taxonomy" id="490096"/>
    <lineage>
        <taxon>Bacteria</taxon>
        <taxon>Pseudomonadati</taxon>
        <taxon>Verrucomicrobiota</taxon>
        <taxon>Verrucomicrobiia</taxon>
        <taxon>Verrucomicrobiales</taxon>
        <taxon>Verrucomicrobiaceae</taxon>
        <taxon>Haloferula</taxon>
    </lineage>
</organism>